<dbReference type="PANTHER" id="PTHR33886">
    <property type="entry name" value="UNSATURATED RHAMNOGALACTURONAN HYDROLASE (EUROFUNG)"/>
    <property type="match status" value="1"/>
</dbReference>
<dbReference type="AlphaFoldDB" id="A0A4Z1PFF6"/>
<dbReference type="InterPro" id="IPR012341">
    <property type="entry name" value="6hp_glycosidase-like_sf"/>
</dbReference>
<dbReference type="Proteomes" id="UP000298493">
    <property type="component" value="Unassembled WGS sequence"/>
</dbReference>
<dbReference type="InterPro" id="IPR010905">
    <property type="entry name" value="Glyco_hydro_88"/>
</dbReference>
<evidence type="ECO:0000256" key="1">
    <source>
        <dbReference type="ARBA" id="ARBA00022801"/>
    </source>
</evidence>
<dbReference type="STRING" id="86259.A0A4Z1PFF6"/>
<dbReference type="Pfam" id="PF07470">
    <property type="entry name" value="Glyco_hydro_88"/>
    <property type="match status" value="1"/>
</dbReference>
<dbReference type="GO" id="GO:0016787">
    <property type="term" value="F:hydrolase activity"/>
    <property type="evidence" value="ECO:0007669"/>
    <property type="project" value="UniProtKB-KW"/>
</dbReference>
<evidence type="ECO:0000256" key="2">
    <source>
        <dbReference type="SAM" id="SignalP"/>
    </source>
</evidence>
<evidence type="ECO:0000313" key="4">
    <source>
        <dbReference type="Proteomes" id="UP000298493"/>
    </source>
</evidence>
<dbReference type="GO" id="GO:0005975">
    <property type="term" value="P:carbohydrate metabolic process"/>
    <property type="evidence" value="ECO:0007669"/>
    <property type="project" value="InterPro"/>
</dbReference>
<dbReference type="InterPro" id="IPR052043">
    <property type="entry name" value="PolySaccharide_Degr_Enz"/>
</dbReference>
<accession>A0A4Z1PFF6</accession>
<evidence type="ECO:0000313" key="3">
    <source>
        <dbReference type="EMBL" id="TID20198.1"/>
    </source>
</evidence>
<keyword evidence="1 3" id="KW-0378">Hydrolase</keyword>
<dbReference type="OrthoDB" id="540611at2759"/>
<dbReference type="Gene3D" id="1.50.10.10">
    <property type="match status" value="1"/>
</dbReference>
<reference evidence="3 4" key="1">
    <citation type="submission" date="2019-04" db="EMBL/GenBank/DDBJ databases">
        <title>High contiguity whole genome sequence and gene annotation resource for two Venturia nashicola isolates.</title>
        <authorList>
            <person name="Prokchorchik M."/>
            <person name="Won K."/>
            <person name="Lee Y."/>
            <person name="Choi E.D."/>
            <person name="Segonzac C."/>
            <person name="Sohn K.H."/>
        </authorList>
    </citation>
    <scope>NUCLEOTIDE SEQUENCE [LARGE SCALE GENOMIC DNA]</scope>
    <source>
        <strain evidence="3 4">PRI2</strain>
    </source>
</reference>
<gene>
    <name evidence="3" type="ORF">E6O75_ATG07658</name>
</gene>
<keyword evidence="2" id="KW-0732">Signal</keyword>
<comment type="caution">
    <text evidence="3">The sequence shown here is derived from an EMBL/GenBank/DDBJ whole genome shotgun (WGS) entry which is preliminary data.</text>
</comment>
<proteinExistence type="predicted"/>
<dbReference type="SUPFAM" id="SSF48208">
    <property type="entry name" value="Six-hairpin glycosidases"/>
    <property type="match status" value="1"/>
</dbReference>
<feature type="signal peptide" evidence="2">
    <location>
        <begin position="1"/>
        <end position="29"/>
    </location>
</feature>
<name>A0A4Z1PFF6_9PEZI</name>
<feature type="chain" id="PRO_5021248508" evidence="2">
    <location>
        <begin position="30"/>
        <end position="427"/>
    </location>
</feature>
<dbReference type="InterPro" id="IPR008928">
    <property type="entry name" value="6-hairpin_glycosidase_sf"/>
</dbReference>
<dbReference type="EMBL" id="SNSC02000011">
    <property type="protein sequence ID" value="TID20198.1"/>
    <property type="molecule type" value="Genomic_DNA"/>
</dbReference>
<dbReference type="PANTHER" id="PTHR33886:SF11">
    <property type="entry name" value="WALL GLYCOSYL HYDROLASE YTER, PUTATIVE (AFU_ORTHOLOGUE AFUA_2G14630)-RELATED"/>
    <property type="match status" value="1"/>
</dbReference>
<sequence>MRHATFLGSTTLTTVTLWLIVISAIPSSASPYHNNIKHVYRDTMRPNSVFMAESIIERGQGLGLKNDDEPSINYEHGTFQHALWNLYRYTNNDTYLYLIKEAIDHIVTPAGKVVGEYDPEAYSLDNIRVMESMIHLWQLTKEEKYKIAAGELQNQMKTQPRTAEGAFWHKDKYVQQQWLDGIYMAHYSYALYATTFEPDTAEEVFKDIELQFSLVWKHCRDNKTGLLRHGYDYSKRQVWADPITGASPEVWDRALGWYFMSLIELLSPTSPIPRTHPASTTLLSQLRALTPALLRNADPTTGAWFLVMSQPGDRKGNYIESSGTVMFIYTLLKALRLSLVDDTDGTILKAARKAYEYILKEMIWIEDGEMMMRGTVKVGSLKSNGTFEYYTSIPTEINDLKGTGPFVMASLEYERLNDIAKGDIQQR</sequence>
<keyword evidence="4" id="KW-1185">Reference proteome</keyword>
<protein>
    <submittedName>
        <fullName evidence="3">Glycosyl hydrolase</fullName>
    </submittedName>
</protein>
<organism evidence="3 4">
    <name type="scientific">Venturia nashicola</name>
    <dbReference type="NCBI Taxonomy" id="86259"/>
    <lineage>
        <taxon>Eukaryota</taxon>
        <taxon>Fungi</taxon>
        <taxon>Dikarya</taxon>
        <taxon>Ascomycota</taxon>
        <taxon>Pezizomycotina</taxon>
        <taxon>Dothideomycetes</taxon>
        <taxon>Pleosporomycetidae</taxon>
        <taxon>Venturiales</taxon>
        <taxon>Venturiaceae</taxon>
        <taxon>Venturia</taxon>
    </lineage>
</organism>